<reference evidence="7" key="1">
    <citation type="submission" date="2020-06" db="EMBL/GenBank/DDBJ databases">
        <authorList>
            <consortium name="Wellcome Sanger Institute Data Sharing"/>
        </authorList>
    </citation>
    <scope>NUCLEOTIDE SEQUENCE [LARGE SCALE GENOMIC DNA]</scope>
</reference>
<dbReference type="Ensembl" id="ENSGWIT00000056522.1">
    <property type="protein sequence ID" value="ENSGWIP00000052372.1"/>
    <property type="gene ID" value="ENSGWIG00000025276.1"/>
</dbReference>
<evidence type="ECO:0000256" key="5">
    <source>
        <dbReference type="ARBA" id="ARBA00023027"/>
    </source>
</evidence>
<dbReference type="Gene3D" id="3.40.50.720">
    <property type="entry name" value="NAD(P)-binding Rossmann-like Domain"/>
    <property type="match status" value="2"/>
</dbReference>
<evidence type="ECO:0000256" key="3">
    <source>
        <dbReference type="ARBA" id="ARBA00022679"/>
    </source>
</evidence>
<sequence>MTKTKPYSKPNPNSKNCCDIGFDCEEIWRQFEEVVSRQSSCNVTMQDYHQMFDVMAQTLPCNKFLFWSKTRALMQSYAAVFKHFWTLEDTLVGYMFNDLIWCGFDFSSCPRWSACNNHPVFSLWRQASQNFAEMACGNITVLLNGSIANAFNRRSMFGSVELDSLNPQKVDYVNIKNFNEK</sequence>
<evidence type="ECO:0000256" key="6">
    <source>
        <dbReference type="ARBA" id="ARBA00023157"/>
    </source>
</evidence>
<comment type="similarity">
    <text evidence="1">Belongs to the ADP-ribosyl cyclase family.</text>
</comment>
<dbReference type="GO" id="GO:0061809">
    <property type="term" value="F:NAD+ nucleosidase activity, cyclic ADP-ribose generating"/>
    <property type="evidence" value="ECO:0007669"/>
    <property type="project" value="UniProtKB-EC"/>
</dbReference>
<protein>
    <recommendedName>
        <fullName evidence="2">ADP-ribosyl cyclase/cyclic ADP-ribose hydrolase</fullName>
        <ecNumber evidence="2">3.2.2.6</ecNumber>
    </recommendedName>
</protein>
<reference evidence="7" key="3">
    <citation type="submission" date="2025-09" db="UniProtKB">
        <authorList>
            <consortium name="Ensembl"/>
        </authorList>
    </citation>
    <scope>IDENTIFICATION</scope>
</reference>
<dbReference type="GO" id="GO:0005886">
    <property type="term" value="C:plasma membrane"/>
    <property type="evidence" value="ECO:0007669"/>
    <property type="project" value="TreeGrafter"/>
</dbReference>
<dbReference type="GO" id="GO:0016849">
    <property type="term" value="F:phosphorus-oxygen lyase activity"/>
    <property type="evidence" value="ECO:0007669"/>
    <property type="project" value="TreeGrafter"/>
</dbReference>
<name>A0A8C5I1Q3_GOUWI</name>
<dbReference type="InterPro" id="IPR003193">
    <property type="entry name" value="ADP-ribosyl_cyclase"/>
</dbReference>
<dbReference type="PANTHER" id="PTHR10912">
    <property type="entry name" value="ADP-RIBOSYL CYCLASE"/>
    <property type="match status" value="1"/>
</dbReference>
<evidence type="ECO:0000313" key="7">
    <source>
        <dbReference type="Ensembl" id="ENSGWIP00000052372.1"/>
    </source>
</evidence>
<dbReference type="GO" id="GO:0030890">
    <property type="term" value="P:positive regulation of B cell proliferation"/>
    <property type="evidence" value="ECO:0007669"/>
    <property type="project" value="TreeGrafter"/>
</dbReference>
<keyword evidence="3" id="KW-0808">Transferase</keyword>
<evidence type="ECO:0000256" key="2">
    <source>
        <dbReference type="ARBA" id="ARBA00011982"/>
    </source>
</evidence>
<keyword evidence="8" id="KW-1185">Reference proteome</keyword>
<dbReference type="Gene3D" id="1.20.82.10">
    <property type="entry name" value="ADP Ribosyl Cyclase, Chain A, domain 1"/>
    <property type="match status" value="1"/>
</dbReference>
<keyword evidence="4" id="KW-0378">Hydrolase</keyword>
<evidence type="ECO:0000256" key="4">
    <source>
        <dbReference type="ARBA" id="ARBA00022801"/>
    </source>
</evidence>
<dbReference type="GO" id="GO:0016740">
    <property type="term" value="F:transferase activity"/>
    <property type="evidence" value="ECO:0007669"/>
    <property type="project" value="UniProtKB-KW"/>
</dbReference>
<keyword evidence="6" id="KW-1015">Disulfide bond</keyword>
<dbReference type="SUPFAM" id="SSF52309">
    <property type="entry name" value="N-(deoxy)ribosyltransferase-like"/>
    <property type="match status" value="1"/>
</dbReference>
<reference evidence="7" key="2">
    <citation type="submission" date="2025-08" db="UniProtKB">
        <authorList>
            <consortium name="Ensembl"/>
        </authorList>
    </citation>
    <scope>IDENTIFICATION</scope>
</reference>
<organism evidence="7 8">
    <name type="scientific">Gouania willdenowi</name>
    <name type="common">Blunt-snouted clingfish</name>
    <name type="synonym">Lepadogaster willdenowi</name>
    <dbReference type="NCBI Taxonomy" id="441366"/>
    <lineage>
        <taxon>Eukaryota</taxon>
        <taxon>Metazoa</taxon>
        <taxon>Chordata</taxon>
        <taxon>Craniata</taxon>
        <taxon>Vertebrata</taxon>
        <taxon>Euteleostomi</taxon>
        <taxon>Actinopterygii</taxon>
        <taxon>Neopterygii</taxon>
        <taxon>Teleostei</taxon>
        <taxon>Neoteleostei</taxon>
        <taxon>Acanthomorphata</taxon>
        <taxon>Ovalentaria</taxon>
        <taxon>Blenniimorphae</taxon>
        <taxon>Blenniiformes</taxon>
        <taxon>Gobiesocoidei</taxon>
        <taxon>Gobiesocidae</taxon>
        <taxon>Gobiesocinae</taxon>
        <taxon>Gouania</taxon>
    </lineage>
</organism>
<dbReference type="AlphaFoldDB" id="A0A8C5I1Q3"/>
<proteinExistence type="inferred from homology"/>
<dbReference type="Proteomes" id="UP000694680">
    <property type="component" value="Chromosome 20"/>
</dbReference>
<keyword evidence="5" id="KW-0520">NAD</keyword>
<evidence type="ECO:0000256" key="1">
    <source>
        <dbReference type="ARBA" id="ARBA00005406"/>
    </source>
</evidence>
<dbReference type="EC" id="3.2.2.6" evidence="2"/>
<dbReference type="Pfam" id="PF02267">
    <property type="entry name" value="Rib_hydrolayse"/>
    <property type="match status" value="1"/>
</dbReference>
<evidence type="ECO:0000313" key="8">
    <source>
        <dbReference type="Proteomes" id="UP000694680"/>
    </source>
</evidence>
<accession>A0A8C5I1Q3</accession>
<dbReference type="PANTHER" id="PTHR10912:SF8">
    <property type="entry name" value="ADP-RIBOSYL CYCLASE_CYCLIC ADP-RIBOSE HYDROLASE"/>
    <property type="match status" value="1"/>
</dbReference>